<keyword evidence="4" id="KW-0233">DNA recombination</keyword>
<dbReference type="PROSITE" id="PS51898">
    <property type="entry name" value="TYR_RECOMBINASE"/>
    <property type="match status" value="1"/>
</dbReference>
<dbReference type="PROSITE" id="PS51900">
    <property type="entry name" value="CB"/>
    <property type="match status" value="1"/>
</dbReference>
<dbReference type="InterPro" id="IPR011010">
    <property type="entry name" value="DNA_brk_join_enz"/>
</dbReference>
<dbReference type="GO" id="GO:0006310">
    <property type="term" value="P:DNA recombination"/>
    <property type="evidence" value="ECO:0007669"/>
    <property type="project" value="UniProtKB-KW"/>
</dbReference>
<evidence type="ECO:0000256" key="2">
    <source>
        <dbReference type="ARBA" id="ARBA00022908"/>
    </source>
</evidence>
<name>A0A7W5FYQ1_9HYPH</name>
<keyword evidence="3 5" id="KW-0238">DNA-binding</keyword>
<keyword evidence="2" id="KW-0229">DNA integration</keyword>
<dbReference type="PANTHER" id="PTHR30349">
    <property type="entry name" value="PHAGE INTEGRASE-RELATED"/>
    <property type="match status" value="1"/>
</dbReference>
<dbReference type="InterPro" id="IPR044068">
    <property type="entry name" value="CB"/>
</dbReference>
<dbReference type="Gene3D" id="1.10.443.10">
    <property type="entry name" value="Intergrase catalytic core"/>
    <property type="match status" value="1"/>
</dbReference>
<dbReference type="InterPro" id="IPR002104">
    <property type="entry name" value="Integrase_catalytic"/>
</dbReference>
<evidence type="ECO:0000256" key="3">
    <source>
        <dbReference type="ARBA" id="ARBA00023125"/>
    </source>
</evidence>
<dbReference type="InterPro" id="IPR010998">
    <property type="entry name" value="Integrase_recombinase_N"/>
</dbReference>
<evidence type="ECO:0000256" key="5">
    <source>
        <dbReference type="PROSITE-ProRule" id="PRU01248"/>
    </source>
</evidence>
<evidence type="ECO:0000256" key="4">
    <source>
        <dbReference type="ARBA" id="ARBA00023172"/>
    </source>
</evidence>
<dbReference type="PANTHER" id="PTHR30349:SF41">
    <property type="entry name" value="INTEGRASE_RECOMBINASE PROTEIN MJ0367-RELATED"/>
    <property type="match status" value="1"/>
</dbReference>
<sequence>MGGKVLVYRRENSKRWQCSTRINGRNWRMSTGEDSLALAKEFAEDWFFRMKAKEKGGGLKDERSFKEAAKRFLEEYDVITGGTRNRFHVVGNERRLRLYLLPFFGELGLSEVTAGKVQEYRVMRYNSAPERVSPTSPDGKPEKKLPAKSTLHKEIVTLRQVLKTAIRHGWLAHLPDLSMPYKSAEKIAHRAWFSSEEYKRLYTATRNRVDRHENGRFHWHAEQLHDYVLFMANTGLRPDEANRLQYRDVEIVEDEETKETILLIQVRGKRGVGYCKSMPSAVFPFERLLQRNLPKPDDLMFPGSHLEMFNNILEEEGLKFDREGNRRTAYSLRHTYICLRLMEGADIYQIAKNCRTSVEMIEKYYASHISTSISAAAVNVKRKAKSKKQIIEHEKRNAHRAG</sequence>
<evidence type="ECO:0000313" key="10">
    <source>
        <dbReference type="Proteomes" id="UP000518315"/>
    </source>
</evidence>
<comment type="caution">
    <text evidence="9">The sequence shown here is derived from an EMBL/GenBank/DDBJ whole genome shotgun (WGS) entry which is preliminary data.</text>
</comment>
<accession>A0A7W5FYQ1</accession>
<gene>
    <name evidence="9" type="ORF">FHS26_001909</name>
</gene>
<reference evidence="9 10" key="1">
    <citation type="submission" date="2020-08" db="EMBL/GenBank/DDBJ databases">
        <title>Genomic Encyclopedia of Type Strains, Phase III (KMG-III): the genomes of soil and plant-associated and newly described type strains.</title>
        <authorList>
            <person name="Whitman W."/>
        </authorList>
    </citation>
    <scope>NUCLEOTIDE SEQUENCE [LARGE SCALE GENOMIC DNA]</scope>
    <source>
        <strain evidence="9 10">CECT 4113</strain>
    </source>
</reference>
<dbReference type="Proteomes" id="UP000518315">
    <property type="component" value="Unassembled WGS sequence"/>
</dbReference>
<dbReference type="EMBL" id="JACHXH010000005">
    <property type="protein sequence ID" value="MBB3134193.1"/>
    <property type="molecule type" value="Genomic_DNA"/>
</dbReference>
<comment type="similarity">
    <text evidence="1">Belongs to the 'phage' integrase family.</text>
</comment>
<dbReference type="SUPFAM" id="SSF56349">
    <property type="entry name" value="DNA breaking-rejoining enzymes"/>
    <property type="match status" value="1"/>
</dbReference>
<dbReference type="InterPro" id="IPR013762">
    <property type="entry name" value="Integrase-like_cat_sf"/>
</dbReference>
<dbReference type="InterPro" id="IPR050090">
    <property type="entry name" value="Tyrosine_recombinase_XerCD"/>
</dbReference>
<feature type="domain" description="Core-binding (CB)" evidence="8">
    <location>
        <begin position="63"/>
        <end position="166"/>
    </location>
</feature>
<dbReference type="RefSeq" id="WP_245510405.1">
    <property type="nucleotide sequence ID" value="NZ_JACHXH010000005.1"/>
</dbReference>
<feature type="region of interest" description="Disordered" evidence="6">
    <location>
        <begin position="128"/>
        <end position="147"/>
    </location>
</feature>
<feature type="domain" description="Tyr recombinase" evidence="7">
    <location>
        <begin position="188"/>
        <end position="379"/>
    </location>
</feature>
<protein>
    <submittedName>
        <fullName evidence="9">Integrase</fullName>
    </submittedName>
</protein>
<dbReference type="AlphaFoldDB" id="A0A7W5FYQ1"/>
<dbReference type="Gene3D" id="1.10.150.130">
    <property type="match status" value="1"/>
</dbReference>
<evidence type="ECO:0000259" key="7">
    <source>
        <dbReference type="PROSITE" id="PS51898"/>
    </source>
</evidence>
<proteinExistence type="inferred from homology"/>
<dbReference type="GO" id="GO:0003677">
    <property type="term" value="F:DNA binding"/>
    <property type="evidence" value="ECO:0007669"/>
    <property type="project" value="UniProtKB-UniRule"/>
</dbReference>
<evidence type="ECO:0000256" key="1">
    <source>
        <dbReference type="ARBA" id="ARBA00008857"/>
    </source>
</evidence>
<dbReference type="GO" id="GO:0015074">
    <property type="term" value="P:DNA integration"/>
    <property type="evidence" value="ECO:0007669"/>
    <property type="project" value="UniProtKB-KW"/>
</dbReference>
<evidence type="ECO:0000256" key="6">
    <source>
        <dbReference type="SAM" id="MobiDB-lite"/>
    </source>
</evidence>
<evidence type="ECO:0000313" key="9">
    <source>
        <dbReference type="EMBL" id="MBB3134193.1"/>
    </source>
</evidence>
<organism evidence="9 10">
    <name type="scientific">Rhizobium pisi</name>
    <dbReference type="NCBI Taxonomy" id="574561"/>
    <lineage>
        <taxon>Bacteria</taxon>
        <taxon>Pseudomonadati</taxon>
        <taxon>Pseudomonadota</taxon>
        <taxon>Alphaproteobacteria</taxon>
        <taxon>Hyphomicrobiales</taxon>
        <taxon>Rhizobiaceae</taxon>
        <taxon>Rhizobium/Agrobacterium group</taxon>
        <taxon>Rhizobium</taxon>
    </lineage>
</organism>
<keyword evidence="10" id="KW-1185">Reference proteome</keyword>
<evidence type="ECO:0000259" key="8">
    <source>
        <dbReference type="PROSITE" id="PS51900"/>
    </source>
</evidence>